<sequence>MATRPSCIRLLHVALYDRGVQDANATLPTLHDTTDPITSGTTPHNLNTGFAKTGKDLWRFESKSIPQDGPSLLLVRITIIEVVTEVSYSIFGGWGTLVR</sequence>
<accession>A0A8H6FGT8</accession>
<dbReference type="RefSeq" id="XP_037159092.1">
    <property type="nucleotide sequence ID" value="XM_037314003.1"/>
</dbReference>
<protein>
    <submittedName>
        <fullName evidence="1">Uncharacterized protein</fullName>
    </submittedName>
</protein>
<keyword evidence="2" id="KW-1185">Reference proteome</keyword>
<reference evidence="1 2" key="1">
    <citation type="journal article" date="2020" name="Genomics">
        <title>Complete, high-quality genomes from long-read metagenomic sequencing of two wolf lichen thalli reveals enigmatic genome architecture.</title>
        <authorList>
            <person name="McKenzie S.K."/>
            <person name="Walston R.F."/>
            <person name="Allen J.L."/>
        </authorList>
    </citation>
    <scope>NUCLEOTIDE SEQUENCE [LARGE SCALE GENOMIC DNA]</scope>
    <source>
        <strain evidence="1">WasteWater2</strain>
    </source>
</reference>
<proteinExistence type="predicted"/>
<evidence type="ECO:0000313" key="2">
    <source>
        <dbReference type="Proteomes" id="UP000578531"/>
    </source>
</evidence>
<gene>
    <name evidence="1" type="ORF">HO173_012130</name>
</gene>
<dbReference type="EMBL" id="JACCJC010000084">
    <property type="protein sequence ID" value="KAF6227601.1"/>
    <property type="molecule type" value="Genomic_DNA"/>
</dbReference>
<evidence type="ECO:0000313" key="1">
    <source>
        <dbReference type="EMBL" id="KAF6227601.1"/>
    </source>
</evidence>
<dbReference type="AlphaFoldDB" id="A0A8H6FGT8"/>
<name>A0A8H6FGT8_9LECA</name>
<comment type="caution">
    <text evidence="1">The sequence shown here is derived from an EMBL/GenBank/DDBJ whole genome shotgun (WGS) entry which is preliminary data.</text>
</comment>
<organism evidence="1 2">
    <name type="scientific">Letharia columbiana</name>
    <dbReference type="NCBI Taxonomy" id="112416"/>
    <lineage>
        <taxon>Eukaryota</taxon>
        <taxon>Fungi</taxon>
        <taxon>Dikarya</taxon>
        <taxon>Ascomycota</taxon>
        <taxon>Pezizomycotina</taxon>
        <taxon>Lecanoromycetes</taxon>
        <taxon>OSLEUM clade</taxon>
        <taxon>Lecanoromycetidae</taxon>
        <taxon>Lecanorales</taxon>
        <taxon>Lecanorineae</taxon>
        <taxon>Parmeliaceae</taxon>
        <taxon>Letharia</taxon>
    </lineage>
</organism>
<dbReference type="GeneID" id="59293767"/>
<dbReference type="Proteomes" id="UP000578531">
    <property type="component" value="Unassembled WGS sequence"/>
</dbReference>